<evidence type="ECO:0000313" key="3">
    <source>
        <dbReference type="EMBL" id="CAF3604483.1"/>
    </source>
</evidence>
<dbReference type="EMBL" id="CAJOBC010003468">
    <property type="protein sequence ID" value="CAF3785451.1"/>
    <property type="molecule type" value="Genomic_DNA"/>
</dbReference>
<dbReference type="Proteomes" id="UP000681722">
    <property type="component" value="Unassembled WGS sequence"/>
</dbReference>
<dbReference type="Proteomes" id="UP000663829">
    <property type="component" value="Unassembled WGS sequence"/>
</dbReference>
<sequence>MSPKICIFVVSNPFGIRIPSLYRLPHLTSLNIIDAESTNISTVLFNPNALPYSTQLCGTALQNLINDRQRTNLHTIHFSEVYRFDNLICLLKHICNIYYINLDFIPTTQRYIRNELPSFDHIKVNYLEHFQLNMIIRPNKDSNDLLLVLIQSIHPSLKRLYLTFDKSYMLSDKFIRLKYKYPLIDIRTKGHCYCDVMGRM</sequence>
<protein>
    <submittedName>
        <fullName evidence="2">Uncharacterized protein</fullName>
    </submittedName>
</protein>
<evidence type="ECO:0000313" key="2">
    <source>
        <dbReference type="EMBL" id="CAF1014001.1"/>
    </source>
</evidence>
<name>A0A814HQG5_9BILA</name>
<dbReference type="AlphaFoldDB" id="A0A814HQG5"/>
<evidence type="ECO:0000313" key="1">
    <source>
        <dbReference type="EMBL" id="CAF0820227.1"/>
    </source>
</evidence>
<comment type="caution">
    <text evidence="2">The sequence shown here is derived from an EMBL/GenBank/DDBJ whole genome shotgun (WGS) entry which is preliminary data.</text>
</comment>
<dbReference type="EMBL" id="CAJOBA010001599">
    <property type="protein sequence ID" value="CAF3604483.1"/>
    <property type="molecule type" value="Genomic_DNA"/>
</dbReference>
<proteinExistence type="predicted"/>
<evidence type="ECO:0000313" key="4">
    <source>
        <dbReference type="EMBL" id="CAF3785451.1"/>
    </source>
</evidence>
<evidence type="ECO:0000313" key="5">
    <source>
        <dbReference type="Proteomes" id="UP000663829"/>
    </source>
</evidence>
<dbReference type="Proteomes" id="UP000682733">
    <property type="component" value="Unassembled WGS sequence"/>
</dbReference>
<reference evidence="2" key="1">
    <citation type="submission" date="2021-02" db="EMBL/GenBank/DDBJ databases">
        <authorList>
            <person name="Nowell W R."/>
        </authorList>
    </citation>
    <scope>NUCLEOTIDE SEQUENCE</scope>
</reference>
<dbReference type="Proteomes" id="UP000677228">
    <property type="component" value="Unassembled WGS sequence"/>
</dbReference>
<accession>A0A814HQG5</accession>
<dbReference type="EMBL" id="CAJNOQ010003468">
    <property type="protein sequence ID" value="CAF1014001.1"/>
    <property type="molecule type" value="Genomic_DNA"/>
</dbReference>
<keyword evidence="5" id="KW-1185">Reference proteome</keyword>
<gene>
    <name evidence="2" type="ORF">GPM918_LOCUS14417</name>
    <name evidence="1" type="ORF">OVA965_LOCUS5607</name>
    <name evidence="4" type="ORF">SRO942_LOCUS14417</name>
    <name evidence="3" type="ORF">TMI583_LOCUS5604</name>
</gene>
<dbReference type="EMBL" id="CAJNOK010001599">
    <property type="protein sequence ID" value="CAF0820227.1"/>
    <property type="molecule type" value="Genomic_DNA"/>
</dbReference>
<organism evidence="2 5">
    <name type="scientific">Didymodactylos carnosus</name>
    <dbReference type="NCBI Taxonomy" id="1234261"/>
    <lineage>
        <taxon>Eukaryota</taxon>
        <taxon>Metazoa</taxon>
        <taxon>Spiralia</taxon>
        <taxon>Gnathifera</taxon>
        <taxon>Rotifera</taxon>
        <taxon>Eurotatoria</taxon>
        <taxon>Bdelloidea</taxon>
        <taxon>Philodinida</taxon>
        <taxon>Philodinidae</taxon>
        <taxon>Didymodactylos</taxon>
    </lineage>
</organism>